<name>A0ACB7ZW75_9AGAM</name>
<evidence type="ECO:0000313" key="1">
    <source>
        <dbReference type="EMBL" id="KAH7904922.1"/>
    </source>
</evidence>
<gene>
    <name evidence="1" type="ORF">BJ138DRAFT_1018450</name>
</gene>
<keyword evidence="2" id="KW-1185">Reference proteome</keyword>
<organism evidence="1 2">
    <name type="scientific">Hygrophoropsis aurantiaca</name>
    <dbReference type="NCBI Taxonomy" id="72124"/>
    <lineage>
        <taxon>Eukaryota</taxon>
        <taxon>Fungi</taxon>
        <taxon>Dikarya</taxon>
        <taxon>Basidiomycota</taxon>
        <taxon>Agaricomycotina</taxon>
        <taxon>Agaricomycetes</taxon>
        <taxon>Agaricomycetidae</taxon>
        <taxon>Boletales</taxon>
        <taxon>Coniophorineae</taxon>
        <taxon>Hygrophoropsidaceae</taxon>
        <taxon>Hygrophoropsis</taxon>
    </lineage>
</organism>
<proteinExistence type="predicted"/>
<dbReference type="EMBL" id="MU268323">
    <property type="protein sequence ID" value="KAH7904922.1"/>
    <property type="molecule type" value="Genomic_DNA"/>
</dbReference>
<evidence type="ECO:0000313" key="2">
    <source>
        <dbReference type="Proteomes" id="UP000790377"/>
    </source>
</evidence>
<comment type="caution">
    <text evidence="1">The sequence shown here is derived from an EMBL/GenBank/DDBJ whole genome shotgun (WGS) entry which is preliminary data.</text>
</comment>
<accession>A0ACB7ZW75</accession>
<feature type="non-terminal residue" evidence="1">
    <location>
        <position position="1"/>
    </location>
</feature>
<protein>
    <submittedName>
        <fullName evidence="1">Uncharacterized protein</fullName>
    </submittedName>
</protein>
<reference evidence="1" key="1">
    <citation type="journal article" date="2021" name="New Phytol.">
        <title>Evolutionary innovations through gain and loss of genes in the ectomycorrhizal Boletales.</title>
        <authorList>
            <person name="Wu G."/>
            <person name="Miyauchi S."/>
            <person name="Morin E."/>
            <person name="Kuo A."/>
            <person name="Drula E."/>
            <person name="Varga T."/>
            <person name="Kohler A."/>
            <person name="Feng B."/>
            <person name="Cao Y."/>
            <person name="Lipzen A."/>
            <person name="Daum C."/>
            <person name="Hundley H."/>
            <person name="Pangilinan J."/>
            <person name="Johnson J."/>
            <person name="Barry K."/>
            <person name="LaButti K."/>
            <person name="Ng V."/>
            <person name="Ahrendt S."/>
            <person name="Min B."/>
            <person name="Choi I.G."/>
            <person name="Park H."/>
            <person name="Plett J.M."/>
            <person name="Magnuson J."/>
            <person name="Spatafora J.W."/>
            <person name="Nagy L.G."/>
            <person name="Henrissat B."/>
            <person name="Grigoriev I.V."/>
            <person name="Yang Z.L."/>
            <person name="Xu J."/>
            <person name="Martin F.M."/>
        </authorList>
    </citation>
    <scope>NUCLEOTIDE SEQUENCE</scope>
    <source>
        <strain evidence="1">ATCC 28755</strain>
    </source>
</reference>
<sequence>VLFQRLKARFPTAHGLLGHRLFLPALMLASRVICYDTYCKKSWSHHQFVDGIYYLAFSSRSLVLSAAHLQLTARLDHDN</sequence>
<dbReference type="Proteomes" id="UP000790377">
    <property type="component" value="Unassembled WGS sequence"/>
</dbReference>